<keyword evidence="2" id="KW-1185">Reference proteome</keyword>
<evidence type="ECO:0000313" key="1">
    <source>
        <dbReference type="EMBL" id="WOG82515.1"/>
    </source>
</evidence>
<protein>
    <submittedName>
        <fullName evidence="1">Uncharacterized protein</fullName>
    </submittedName>
</protein>
<sequence length="223" mass="24473">MFTESSTGSGFYPTVAYPCAGCGASIYSSNLVTSPLNHVLMCTACLQGTSAFPYEAQPTTYSLSNTVVNQANLACDHQQVLNPFSELIYNPSSTDVDNHLLVPKFHTENRVINQKDSIEITDEIDSWLVLDPLLGEEQAKNGPPCIEANKNLDPSSCWPCSDQLEYEFLYDHLQQAFQQTESIVPVEGLHLAGQAHNLNMVLEHNASKASTFQTPSSRLTVSI</sequence>
<dbReference type="EMBL" id="CP093343">
    <property type="protein sequence ID" value="WOG82515.1"/>
    <property type="molecule type" value="Genomic_DNA"/>
</dbReference>
<evidence type="ECO:0000313" key="2">
    <source>
        <dbReference type="Proteomes" id="UP000077755"/>
    </source>
</evidence>
<reference evidence="1" key="1">
    <citation type="journal article" date="2016" name="Nat. Genet.">
        <title>A high-quality carrot genome assembly provides new insights into carotenoid accumulation and asterid genome evolution.</title>
        <authorList>
            <person name="Iorizzo M."/>
            <person name="Ellison S."/>
            <person name="Senalik D."/>
            <person name="Zeng P."/>
            <person name="Satapoomin P."/>
            <person name="Huang J."/>
            <person name="Bowman M."/>
            <person name="Iovene M."/>
            <person name="Sanseverino W."/>
            <person name="Cavagnaro P."/>
            <person name="Yildiz M."/>
            <person name="Macko-Podgorni A."/>
            <person name="Moranska E."/>
            <person name="Grzebelus E."/>
            <person name="Grzebelus D."/>
            <person name="Ashrafi H."/>
            <person name="Zheng Z."/>
            <person name="Cheng S."/>
            <person name="Spooner D."/>
            <person name="Van Deynze A."/>
            <person name="Simon P."/>
        </authorList>
    </citation>
    <scope>NUCLEOTIDE SEQUENCE</scope>
    <source>
        <tissue evidence="1">Leaf</tissue>
    </source>
</reference>
<gene>
    <name evidence="1" type="ORF">DCAR_0101680</name>
</gene>
<dbReference type="AlphaFoldDB" id="A0AAF1AJK0"/>
<proteinExistence type="predicted"/>
<reference evidence="1" key="2">
    <citation type="submission" date="2022-03" db="EMBL/GenBank/DDBJ databases">
        <title>Draft title - Genomic analysis of global carrot germplasm unveils the trajectory of domestication and the origin of high carotenoid orange carrot.</title>
        <authorList>
            <person name="Iorizzo M."/>
            <person name="Ellison S."/>
            <person name="Senalik D."/>
            <person name="Macko-Podgorni A."/>
            <person name="Grzebelus D."/>
            <person name="Bostan H."/>
            <person name="Rolling W."/>
            <person name="Curaba J."/>
            <person name="Simon P."/>
        </authorList>
    </citation>
    <scope>NUCLEOTIDE SEQUENCE</scope>
    <source>
        <tissue evidence="1">Leaf</tissue>
    </source>
</reference>
<dbReference type="Proteomes" id="UP000077755">
    <property type="component" value="Chromosome 1"/>
</dbReference>
<accession>A0AAF1AJK0</accession>
<name>A0AAF1AJK0_DAUCS</name>
<organism evidence="1 2">
    <name type="scientific">Daucus carota subsp. sativus</name>
    <name type="common">Carrot</name>
    <dbReference type="NCBI Taxonomy" id="79200"/>
    <lineage>
        <taxon>Eukaryota</taxon>
        <taxon>Viridiplantae</taxon>
        <taxon>Streptophyta</taxon>
        <taxon>Embryophyta</taxon>
        <taxon>Tracheophyta</taxon>
        <taxon>Spermatophyta</taxon>
        <taxon>Magnoliopsida</taxon>
        <taxon>eudicotyledons</taxon>
        <taxon>Gunneridae</taxon>
        <taxon>Pentapetalae</taxon>
        <taxon>asterids</taxon>
        <taxon>campanulids</taxon>
        <taxon>Apiales</taxon>
        <taxon>Apiaceae</taxon>
        <taxon>Apioideae</taxon>
        <taxon>Scandiceae</taxon>
        <taxon>Daucinae</taxon>
        <taxon>Daucus</taxon>
        <taxon>Daucus sect. Daucus</taxon>
    </lineage>
</organism>